<organism evidence="1 2">
    <name type="scientific">Microlunatus endophyticus</name>
    <dbReference type="NCBI Taxonomy" id="1716077"/>
    <lineage>
        <taxon>Bacteria</taxon>
        <taxon>Bacillati</taxon>
        <taxon>Actinomycetota</taxon>
        <taxon>Actinomycetes</taxon>
        <taxon>Propionibacteriales</taxon>
        <taxon>Propionibacteriaceae</taxon>
        <taxon>Microlunatus</taxon>
    </lineage>
</organism>
<name>A0A917S251_9ACTN</name>
<dbReference type="SUPFAM" id="SSF51735">
    <property type="entry name" value="NAD(P)-binding Rossmann-fold domains"/>
    <property type="match status" value="1"/>
</dbReference>
<dbReference type="Pfam" id="PF00106">
    <property type="entry name" value="adh_short"/>
    <property type="match status" value="1"/>
</dbReference>
<dbReference type="Proteomes" id="UP000613840">
    <property type="component" value="Unassembled WGS sequence"/>
</dbReference>
<evidence type="ECO:0008006" key="3">
    <source>
        <dbReference type="Google" id="ProtNLM"/>
    </source>
</evidence>
<accession>A0A917S251</accession>
<dbReference type="InterPro" id="IPR002347">
    <property type="entry name" value="SDR_fam"/>
</dbReference>
<dbReference type="PANTHER" id="PTHR43431">
    <property type="entry name" value="OXIDOREDUCTASE, SHORT CHAIN DEHYDROGENASE/REDUCTASE FAMILY (AFU_ORTHOLOGUE AFUA_5G14000)"/>
    <property type="match status" value="1"/>
</dbReference>
<dbReference type="AlphaFoldDB" id="A0A917S251"/>
<evidence type="ECO:0000313" key="2">
    <source>
        <dbReference type="Proteomes" id="UP000613840"/>
    </source>
</evidence>
<protein>
    <recommendedName>
        <fullName evidence="3">Short-chain dehydrogenase</fullName>
    </recommendedName>
</protein>
<dbReference type="PANTHER" id="PTHR43431:SF7">
    <property type="entry name" value="OXIDOREDUCTASE, SHORT CHAIN DEHYDROGENASE_REDUCTASE FAMILY (AFU_ORTHOLOGUE AFUA_5G14000)"/>
    <property type="match status" value="1"/>
</dbReference>
<gene>
    <name evidence="1" type="ORF">GCM10011575_03640</name>
</gene>
<evidence type="ECO:0000313" key="1">
    <source>
        <dbReference type="EMBL" id="GGL48880.1"/>
    </source>
</evidence>
<comment type="caution">
    <text evidence="1">The sequence shown here is derived from an EMBL/GenBank/DDBJ whole genome shotgun (WGS) entry which is preliminary data.</text>
</comment>
<proteinExistence type="predicted"/>
<sequence>MFRSIGVFGAGPGLGQAVAHRWAREGYDVVLVGRRQQPLDALAQNLVAGGATAHAVTADLSDVAAAPAVAEQVRAAVGDLDAIYYAPTPDGGFVPAVDLTPEQAGAFMPLAVYSLLALVREFVPRMIERGDGAILTAQGASAVQGVANLSGPGPAQAAQRNYLQSLHAELADKGVYVGMLYIGAIIEHSAFHTYVQQSGGGREWGPTVAPTLLADLLWNMQKAKSEAEAKYPV</sequence>
<reference evidence="1" key="2">
    <citation type="submission" date="2020-09" db="EMBL/GenBank/DDBJ databases">
        <authorList>
            <person name="Sun Q."/>
            <person name="Zhou Y."/>
        </authorList>
    </citation>
    <scope>NUCLEOTIDE SEQUENCE</scope>
    <source>
        <strain evidence="1">CGMCC 4.7306</strain>
    </source>
</reference>
<dbReference type="Gene3D" id="3.40.50.720">
    <property type="entry name" value="NAD(P)-binding Rossmann-like Domain"/>
    <property type="match status" value="1"/>
</dbReference>
<keyword evidence="2" id="KW-1185">Reference proteome</keyword>
<dbReference type="InterPro" id="IPR036291">
    <property type="entry name" value="NAD(P)-bd_dom_sf"/>
</dbReference>
<reference evidence="1" key="1">
    <citation type="journal article" date="2014" name="Int. J. Syst. Evol. Microbiol.">
        <title>Complete genome sequence of Corynebacterium casei LMG S-19264T (=DSM 44701T), isolated from a smear-ripened cheese.</title>
        <authorList>
            <consortium name="US DOE Joint Genome Institute (JGI-PGF)"/>
            <person name="Walter F."/>
            <person name="Albersmeier A."/>
            <person name="Kalinowski J."/>
            <person name="Ruckert C."/>
        </authorList>
    </citation>
    <scope>NUCLEOTIDE SEQUENCE</scope>
    <source>
        <strain evidence="1">CGMCC 4.7306</strain>
    </source>
</reference>
<dbReference type="EMBL" id="BMMZ01000001">
    <property type="protein sequence ID" value="GGL48880.1"/>
    <property type="molecule type" value="Genomic_DNA"/>
</dbReference>